<dbReference type="PANTHER" id="PTHR13232">
    <property type="entry name" value="NAD(P)H-HYDRATE EPIMERASE"/>
    <property type="match status" value="1"/>
</dbReference>
<comment type="catalytic activity">
    <reaction evidence="1 10">
        <text>(6R)-NADHX = (6S)-NADHX</text>
        <dbReference type="Rhea" id="RHEA:32215"/>
        <dbReference type="ChEBI" id="CHEBI:64074"/>
        <dbReference type="ChEBI" id="CHEBI:64075"/>
        <dbReference type="EC" id="5.1.99.6"/>
    </reaction>
</comment>
<evidence type="ECO:0000313" key="12">
    <source>
        <dbReference type="EMBL" id="SFI35214.1"/>
    </source>
</evidence>
<reference evidence="13" key="1">
    <citation type="submission" date="2016-10" db="EMBL/GenBank/DDBJ databases">
        <authorList>
            <person name="Varghese N."/>
            <person name="Submissions S."/>
        </authorList>
    </citation>
    <scope>NUCLEOTIDE SEQUENCE [LARGE SCALE GENOMIC DNA]</scope>
    <source>
        <strain evidence="13">DSM 26348</strain>
    </source>
</reference>
<gene>
    <name evidence="10" type="primary">nnrE</name>
    <name evidence="12" type="ORF">SAMN05421753_10867</name>
</gene>
<evidence type="ECO:0000256" key="4">
    <source>
        <dbReference type="ARBA" id="ARBA00022723"/>
    </source>
</evidence>
<keyword evidence="6 10" id="KW-0521">NADP</keyword>
<dbReference type="SUPFAM" id="SSF64153">
    <property type="entry name" value="YjeF N-terminal domain-like"/>
    <property type="match status" value="1"/>
</dbReference>
<evidence type="ECO:0000256" key="10">
    <source>
        <dbReference type="HAMAP-Rule" id="MF_01966"/>
    </source>
</evidence>
<dbReference type="Pfam" id="PF03853">
    <property type="entry name" value="YjeF_N"/>
    <property type="match status" value="1"/>
</dbReference>
<dbReference type="EC" id="5.1.99.6" evidence="3 10"/>
<dbReference type="STRING" id="1576369.SAMN05421753_10867"/>
<keyword evidence="13" id="KW-1185">Reference proteome</keyword>
<feature type="binding site" evidence="10">
    <location>
        <position position="161"/>
    </location>
    <ligand>
        <name>(6S)-NADPHX</name>
        <dbReference type="ChEBI" id="CHEBI:64076"/>
    </ligand>
</feature>
<evidence type="ECO:0000259" key="11">
    <source>
        <dbReference type="PROSITE" id="PS51385"/>
    </source>
</evidence>
<feature type="domain" description="YjeF N-terminal" evidence="11">
    <location>
        <begin position="25"/>
        <end position="236"/>
    </location>
</feature>
<evidence type="ECO:0000256" key="7">
    <source>
        <dbReference type="ARBA" id="ARBA00022958"/>
    </source>
</evidence>
<feature type="binding site" evidence="10">
    <location>
        <position position="182"/>
    </location>
    <ligand>
        <name>K(+)</name>
        <dbReference type="ChEBI" id="CHEBI:29103"/>
    </ligand>
</feature>
<keyword evidence="4 10" id="KW-0479">Metal-binding</keyword>
<evidence type="ECO:0000313" key="13">
    <source>
        <dbReference type="Proteomes" id="UP000199518"/>
    </source>
</evidence>
<comment type="similarity">
    <text evidence="10">Belongs to the NnrE/AIBP family.</text>
</comment>
<dbReference type="InterPro" id="IPR036652">
    <property type="entry name" value="YjeF_N_dom_sf"/>
</dbReference>
<dbReference type="AlphaFoldDB" id="A0A1I3HHK1"/>
<evidence type="ECO:0000256" key="3">
    <source>
        <dbReference type="ARBA" id="ARBA00012228"/>
    </source>
</evidence>
<organism evidence="12 13">
    <name type="scientific">Planctomicrobium piriforme</name>
    <dbReference type="NCBI Taxonomy" id="1576369"/>
    <lineage>
        <taxon>Bacteria</taxon>
        <taxon>Pseudomonadati</taxon>
        <taxon>Planctomycetota</taxon>
        <taxon>Planctomycetia</taxon>
        <taxon>Planctomycetales</taxon>
        <taxon>Planctomycetaceae</taxon>
        <taxon>Planctomicrobium</taxon>
    </lineage>
</organism>
<proteinExistence type="inferred from homology"/>
<protein>
    <recommendedName>
        <fullName evidence="3 10">NAD(P)H-hydrate epimerase</fullName>
        <ecNumber evidence="3 10">5.1.99.6</ecNumber>
    </recommendedName>
    <alternativeName>
        <fullName evidence="10">NAD(P)HX epimerase</fullName>
    </alternativeName>
</protein>
<dbReference type="NCBIfam" id="TIGR00197">
    <property type="entry name" value="yjeF_nterm"/>
    <property type="match status" value="1"/>
</dbReference>
<feature type="binding site" evidence="10">
    <location>
        <position position="146"/>
    </location>
    <ligand>
        <name>K(+)</name>
        <dbReference type="ChEBI" id="CHEBI:29103"/>
    </ligand>
</feature>
<name>A0A1I3HHK1_9PLAN</name>
<keyword evidence="7 10" id="KW-0630">Potassium</keyword>
<keyword evidence="8 10" id="KW-0520">NAD</keyword>
<dbReference type="InterPro" id="IPR032976">
    <property type="entry name" value="YJEFN_prot_NAXE-like"/>
</dbReference>
<dbReference type="GO" id="GO:0000166">
    <property type="term" value="F:nucleotide binding"/>
    <property type="evidence" value="ECO:0007669"/>
    <property type="project" value="UniProtKB-KW"/>
</dbReference>
<comment type="cofactor">
    <cofactor evidence="10">
        <name>K(+)</name>
        <dbReference type="ChEBI" id="CHEBI:29103"/>
    </cofactor>
    <text evidence="10">Binds 1 potassium ion per subunit.</text>
</comment>
<dbReference type="HAMAP" id="MF_01966">
    <property type="entry name" value="NADHX_epimerase"/>
    <property type="match status" value="1"/>
</dbReference>
<keyword evidence="5 10" id="KW-0547">Nucleotide-binding</keyword>
<dbReference type="GO" id="GO:0046872">
    <property type="term" value="F:metal ion binding"/>
    <property type="evidence" value="ECO:0007669"/>
    <property type="project" value="UniProtKB-KW"/>
</dbReference>
<evidence type="ECO:0000256" key="5">
    <source>
        <dbReference type="ARBA" id="ARBA00022741"/>
    </source>
</evidence>
<evidence type="ECO:0000256" key="6">
    <source>
        <dbReference type="ARBA" id="ARBA00022857"/>
    </source>
</evidence>
<feature type="binding site" evidence="10">
    <location>
        <position position="179"/>
    </location>
    <ligand>
        <name>(6S)-NADPHX</name>
        <dbReference type="ChEBI" id="CHEBI:64076"/>
    </ligand>
</feature>
<keyword evidence="9 10" id="KW-0413">Isomerase</keyword>
<dbReference type="GO" id="GO:0052856">
    <property type="term" value="F:NAD(P)HX epimerase activity"/>
    <property type="evidence" value="ECO:0007669"/>
    <property type="project" value="UniProtKB-UniRule"/>
</dbReference>
<feature type="binding site" evidence="10">
    <location>
        <position position="75"/>
    </location>
    <ligand>
        <name>K(+)</name>
        <dbReference type="ChEBI" id="CHEBI:29103"/>
    </ligand>
</feature>
<evidence type="ECO:0000256" key="1">
    <source>
        <dbReference type="ARBA" id="ARBA00000013"/>
    </source>
</evidence>
<feature type="binding site" evidence="10">
    <location>
        <begin position="74"/>
        <end position="78"/>
    </location>
    <ligand>
        <name>(6S)-NADPHX</name>
        <dbReference type="ChEBI" id="CHEBI:64076"/>
    </ligand>
</feature>
<dbReference type="EMBL" id="FOQD01000008">
    <property type="protein sequence ID" value="SFI35214.1"/>
    <property type="molecule type" value="Genomic_DNA"/>
</dbReference>
<evidence type="ECO:0000256" key="9">
    <source>
        <dbReference type="ARBA" id="ARBA00023235"/>
    </source>
</evidence>
<evidence type="ECO:0000256" key="2">
    <source>
        <dbReference type="ARBA" id="ARBA00000909"/>
    </source>
</evidence>
<comment type="catalytic activity">
    <reaction evidence="2 10">
        <text>(6R)-NADPHX = (6S)-NADPHX</text>
        <dbReference type="Rhea" id="RHEA:32227"/>
        <dbReference type="ChEBI" id="CHEBI:64076"/>
        <dbReference type="ChEBI" id="CHEBI:64077"/>
        <dbReference type="EC" id="5.1.99.6"/>
    </reaction>
</comment>
<evidence type="ECO:0000256" key="8">
    <source>
        <dbReference type="ARBA" id="ARBA00023027"/>
    </source>
</evidence>
<dbReference type="Proteomes" id="UP000199518">
    <property type="component" value="Unassembled WGS sequence"/>
</dbReference>
<dbReference type="PANTHER" id="PTHR13232:SF10">
    <property type="entry name" value="NAD(P)H-HYDRATE EPIMERASE"/>
    <property type="match status" value="1"/>
</dbReference>
<comment type="function">
    <text evidence="10">Catalyzes the epimerization of the S- and R-forms of NAD(P)HX, a damaged form of NAD(P)H that is a result of enzymatic or heat-dependent hydration. This is a prerequisite for the S-specific NAD(P)H-hydrate dehydratase to allow the repair of both epimers of NAD(P)HX.</text>
</comment>
<dbReference type="OrthoDB" id="9806925at2"/>
<accession>A0A1I3HHK1</accession>
<feature type="binding site" evidence="10">
    <location>
        <begin position="150"/>
        <end position="156"/>
    </location>
    <ligand>
        <name>(6S)-NADPHX</name>
        <dbReference type="ChEBI" id="CHEBI:64076"/>
    </ligand>
</feature>
<sequence length="248" mass="26390">MHVALAPLESLKLMSDPSVLSREQVRSIDRIAVEKFGIPSIVLMENAGRSCAEFLLAEGVATSSPVCICCGKGNNGGDGFAMARHLEILGIPVEVLIFHDPEEFRGDAAINFQILAKSDIPIHQLSFPKDTAQLERHLKHASWLVDALLGTGAVGNLRSPYEIVIPEMNNAGRPIMAIDIPSGLDCDLGNPPDCGIVAQITVTLVAAKPGFRSTEGQLHCGKVVVGQIGIPRNLLSLVQAGPAFEESV</sequence>
<dbReference type="PROSITE" id="PS51385">
    <property type="entry name" value="YJEF_N"/>
    <property type="match status" value="1"/>
</dbReference>
<dbReference type="Gene3D" id="3.40.50.10260">
    <property type="entry name" value="YjeF N-terminal domain"/>
    <property type="match status" value="1"/>
</dbReference>
<dbReference type="InterPro" id="IPR004443">
    <property type="entry name" value="YjeF_N_dom"/>
</dbReference>